<feature type="transmembrane region" description="Helical" evidence="1">
    <location>
        <begin position="21"/>
        <end position="38"/>
    </location>
</feature>
<name>A0A174PMF1_9FIRM</name>
<keyword evidence="1" id="KW-0472">Membrane</keyword>
<dbReference type="Proteomes" id="UP000095413">
    <property type="component" value="Unassembled WGS sequence"/>
</dbReference>
<reference evidence="2 3" key="1">
    <citation type="submission" date="2015-09" db="EMBL/GenBank/DDBJ databases">
        <authorList>
            <consortium name="Pathogen Informatics"/>
        </authorList>
    </citation>
    <scope>NUCLEOTIDE SEQUENCE [LARGE SCALE GENOMIC DNA]</scope>
    <source>
        <strain evidence="2 3">2789STDY5834921</strain>
    </source>
</reference>
<gene>
    <name evidence="2" type="ORF">ERS852533_01935</name>
</gene>
<evidence type="ECO:0000313" key="3">
    <source>
        <dbReference type="Proteomes" id="UP000095413"/>
    </source>
</evidence>
<dbReference type="EMBL" id="CZBA01000010">
    <property type="protein sequence ID" value="CUP60916.1"/>
    <property type="molecule type" value="Genomic_DNA"/>
</dbReference>
<keyword evidence="1" id="KW-1133">Transmembrane helix</keyword>
<sequence length="39" mass="4477">MGKKKKQKKKPIEWRDLTINALIDLIIGIILIIIGKYIG</sequence>
<evidence type="ECO:0000313" key="2">
    <source>
        <dbReference type="EMBL" id="CUP60916.1"/>
    </source>
</evidence>
<organism evidence="2 3">
    <name type="scientific">Blautia obeum</name>
    <dbReference type="NCBI Taxonomy" id="40520"/>
    <lineage>
        <taxon>Bacteria</taxon>
        <taxon>Bacillati</taxon>
        <taxon>Bacillota</taxon>
        <taxon>Clostridia</taxon>
        <taxon>Lachnospirales</taxon>
        <taxon>Lachnospiraceae</taxon>
        <taxon>Blautia</taxon>
    </lineage>
</organism>
<evidence type="ECO:0000256" key="1">
    <source>
        <dbReference type="SAM" id="Phobius"/>
    </source>
</evidence>
<keyword evidence="1" id="KW-0812">Transmembrane</keyword>
<proteinExistence type="predicted"/>
<dbReference type="AlphaFoldDB" id="A0A174PMF1"/>
<accession>A0A174PMF1</accession>
<protein>
    <submittedName>
        <fullName evidence="2">Uncharacterized protein</fullName>
    </submittedName>
</protein>